<evidence type="ECO:0000313" key="3">
    <source>
        <dbReference type="Proteomes" id="UP000063964"/>
    </source>
</evidence>
<name>A0A0X8JNG4_9BACT</name>
<organism evidence="2 3">
    <name type="scientific">Desulfomicrobium orale DSM 12838</name>
    <dbReference type="NCBI Taxonomy" id="888061"/>
    <lineage>
        <taxon>Bacteria</taxon>
        <taxon>Pseudomonadati</taxon>
        <taxon>Thermodesulfobacteriota</taxon>
        <taxon>Desulfovibrionia</taxon>
        <taxon>Desulfovibrionales</taxon>
        <taxon>Desulfomicrobiaceae</taxon>
        <taxon>Desulfomicrobium</taxon>
    </lineage>
</organism>
<dbReference type="AlphaFoldDB" id="A0A0X8JNG4"/>
<feature type="coiled-coil region" evidence="1">
    <location>
        <begin position="51"/>
        <end position="89"/>
    </location>
</feature>
<evidence type="ECO:0000256" key="1">
    <source>
        <dbReference type="SAM" id="Coils"/>
    </source>
</evidence>
<evidence type="ECO:0000313" key="2">
    <source>
        <dbReference type="EMBL" id="AMD91980.1"/>
    </source>
</evidence>
<proteinExistence type="predicted"/>
<accession>A0A0X8JNG4</accession>
<dbReference type="STRING" id="888061.AXF15_01850"/>
<sequence>MPEDMFERIVNLGRQEAVHLAAEDTEGLAAVLSEREEAINAFIQAGPGEKREAFLDKLTKLQDMNARLRHEARALHRSLKEELLRLRSENRRLGGYRGSAIVTPMNSLLVSRRG</sequence>
<dbReference type="KEGG" id="doa:AXF15_01850"/>
<keyword evidence="1" id="KW-0175">Coiled coil</keyword>
<dbReference type="EMBL" id="CP014230">
    <property type="protein sequence ID" value="AMD91980.1"/>
    <property type="molecule type" value="Genomic_DNA"/>
</dbReference>
<keyword evidence="3" id="KW-1185">Reference proteome</keyword>
<reference evidence="3" key="1">
    <citation type="submission" date="2016-02" db="EMBL/GenBank/DDBJ databases">
        <authorList>
            <person name="Holder M.E."/>
            <person name="Ajami N.J."/>
            <person name="Petrosino J.F."/>
        </authorList>
    </citation>
    <scope>NUCLEOTIDE SEQUENCE [LARGE SCALE GENOMIC DNA]</scope>
    <source>
        <strain evidence="3">DSM 12838</strain>
    </source>
</reference>
<protein>
    <recommendedName>
        <fullName evidence="4">Flagellar biosynthesis protein FlgN</fullName>
    </recommendedName>
</protein>
<dbReference type="Proteomes" id="UP000063964">
    <property type="component" value="Chromosome"/>
</dbReference>
<evidence type="ECO:0008006" key="4">
    <source>
        <dbReference type="Google" id="ProtNLM"/>
    </source>
</evidence>
<dbReference type="RefSeq" id="WP_066602546.1">
    <property type="nucleotide sequence ID" value="NZ_CP014230.1"/>
</dbReference>
<gene>
    <name evidence="2" type="ORF">AXF15_01850</name>
</gene>